<sequence length="162" mass="17936">MDFKGAIFENSRIVRSFLVAIADVNKDPNVLPGIQLQAVINITKPLDAFDNLKAAQYLIHQGVVAIIGPLMSFDVKYTQPYLSGFHIPQFAPVATDPTFSFTPANFPYLVRISPSDTVQCQALAGIIKHYNWSQFALLMSKDDYGILTPECNYVLISSYSGN</sequence>
<dbReference type="InterPro" id="IPR028082">
    <property type="entry name" value="Peripla_BP_I"/>
</dbReference>
<dbReference type="Pfam" id="PF01094">
    <property type="entry name" value="ANF_receptor"/>
    <property type="match status" value="1"/>
</dbReference>
<reference evidence="7" key="1">
    <citation type="submission" date="2023-01" db="EMBL/GenBank/DDBJ databases">
        <title>Genome assembly of the deep-sea coral Lophelia pertusa.</title>
        <authorList>
            <person name="Herrera S."/>
            <person name="Cordes E."/>
        </authorList>
    </citation>
    <scope>NUCLEOTIDE SEQUENCE</scope>
    <source>
        <strain evidence="7">USNM1676648</strain>
        <tissue evidence="7">Polyp</tissue>
    </source>
</reference>
<comment type="caution">
    <text evidence="7">The sequence shown here is derived from an EMBL/GenBank/DDBJ whole genome shotgun (WGS) entry which is preliminary data.</text>
</comment>
<organism evidence="7 8">
    <name type="scientific">Desmophyllum pertusum</name>
    <dbReference type="NCBI Taxonomy" id="174260"/>
    <lineage>
        <taxon>Eukaryota</taxon>
        <taxon>Metazoa</taxon>
        <taxon>Cnidaria</taxon>
        <taxon>Anthozoa</taxon>
        <taxon>Hexacorallia</taxon>
        <taxon>Scleractinia</taxon>
        <taxon>Caryophylliina</taxon>
        <taxon>Caryophylliidae</taxon>
        <taxon>Desmophyllum</taxon>
    </lineage>
</organism>
<keyword evidence="8" id="KW-1185">Reference proteome</keyword>
<dbReference type="Proteomes" id="UP001163046">
    <property type="component" value="Unassembled WGS sequence"/>
</dbReference>
<evidence type="ECO:0000256" key="1">
    <source>
        <dbReference type="ARBA" id="ARBA00004370"/>
    </source>
</evidence>
<keyword evidence="4" id="KW-0472">Membrane</keyword>
<dbReference type="EMBL" id="MU826836">
    <property type="protein sequence ID" value="KAJ7372453.1"/>
    <property type="molecule type" value="Genomic_DNA"/>
</dbReference>
<dbReference type="SUPFAM" id="SSF53822">
    <property type="entry name" value="Periplasmic binding protein-like I"/>
    <property type="match status" value="1"/>
</dbReference>
<dbReference type="OrthoDB" id="5977908at2759"/>
<evidence type="ECO:0000259" key="6">
    <source>
        <dbReference type="Pfam" id="PF01094"/>
    </source>
</evidence>
<evidence type="ECO:0000256" key="2">
    <source>
        <dbReference type="ARBA" id="ARBA00022692"/>
    </source>
</evidence>
<proteinExistence type="predicted"/>
<keyword evidence="3" id="KW-1133">Transmembrane helix</keyword>
<evidence type="ECO:0000313" key="7">
    <source>
        <dbReference type="EMBL" id="KAJ7372453.1"/>
    </source>
</evidence>
<dbReference type="Gene3D" id="3.40.50.2300">
    <property type="match status" value="2"/>
</dbReference>
<evidence type="ECO:0000313" key="8">
    <source>
        <dbReference type="Proteomes" id="UP001163046"/>
    </source>
</evidence>
<gene>
    <name evidence="7" type="ORF">OS493_018960</name>
</gene>
<accession>A0A9W9YZF4</accession>
<dbReference type="GO" id="GO:0016020">
    <property type="term" value="C:membrane"/>
    <property type="evidence" value="ECO:0007669"/>
    <property type="project" value="UniProtKB-SubCell"/>
</dbReference>
<dbReference type="AlphaFoldDB" id="A0A9W9YZF4"/>
<evidence type="ECO:0000256" key="4">
    <source>
        <dbReference type="ARBA" id="ARBA00023136"/>
    </source>
</evidence>
<keyword evidence="5" id="KW-0325">Glycoprotein</keyword>
<dbReference type="InterPro" id="IPR001828">
    <property type="entry name" value="ANF_lig-bd_rcpt"/>
</dbReference>
<feature type="domain" description="Receptor ligand binding region" evidence="6">
    <location>
        <begin position="16"/>
        <end position="146"/>
    </location>
</feature>
<dbReference type="InterPro" id="IPR050726">
    <property type="entry name" value="mGluR"/>
</dbReference>
<dbReference type="PANTHER" id="PTHR24060">
    <property type="entry name" value="METABOTROPIC GLUTAMATE RECEPTOR"/>
    <property type="match status" value="1"/>
</dbReference>
<protein>
    <recommendedName>
        <fullName evidence="6">Receptor ligand binding region domain-containing protein</fullName>
    </recommendedName>
</protein>
<name>A0A9W9YZF4_9CNID</name>
<evidence type="ECO:0000256" key="5">
    <source>
        <dbReference type="ARBA" id="ARBA00023180"/>
    </source>
</evidence>
<evidence type="ECO:0000256" key="3">
    <source>
        <dbReference type="ARBA" id="ARBA00022989"/>
    </source>
</evidence>
<keyword evidence="2" id="KW-0812">Transmembrane</keyword>
<comment type="subcellular location">
    <subcellularLocation>
        <location evidence="1">Membrane</location>
    </subcellularLocation>
</comment>